<name>A0A557SRG3_9ARCH</name>
<gene>
    <name evidence="1" type="ORF">NARC_180006</name>
</gene>
<dbReference type="SUPFAM" id="SSF49503">
    <property type="entry name" value="Cupredoxins"/>
    <property type="match status" value="1"/>
</dbReference>
<proteinExistence type="predicted"/>
<dbReference type="Gene3D" id="2.60.40.420">
    <property type="entry name" value="Cupredoxins - blue copper proteins"/>
    <property type="match status" value="1"/>
</dbReference>
<sequence length="55" mass="6470">MPLFSIYIVLLEYSHLTYVGIAEFNYPHTGNFMFHSHINEFSDLGWMGLFDVVKK</sequence>
<dbReference type="AlphaFoldDB" id="A0A557SRG3"/>
<dbReference type="InterPro" id="IPR008972">
    <property type="entry name" value="Cupredoxin"/>
</dbReference>
<dbReference type="Proteomes" id="UP000315289">
    <property type="component" value="Unassembled WGS sequence"/>
</dbReference>
<reference evidence="1 2" key="1">
    <citation type="journal article" date="2019" name="Front. Microbiol.">
        <title>Ammonia Oxidation by the Arctic Terrestrial Thaumarchaeote Candidatus Nitrosocosmicus arcticus Is Stimulated by Increasing Temperatures.</title>
        <authorList>
            <person name="Alves R.J.E."/>
            <person name="Kerou M."/>
            <person name="Zappe A."/>
            <person name="Bittner R."/>
            <person name="Abby S.S."/>
            <person name="Schmidt H.A."/>
            <person name="Pfeifer K."/>
            <person name="Schleper C."/>
        </authorList>
    </citation>
    <scope>NUCLEOTIDE SEQUENCE [LARGE SCALE GENOMIC DNA]</scope>
    <source>
        <strain evidence="1 2">Kfb</strain>
    </source>
</reference>
<keyword evidence="2" id="KW-1185">Reference proteome</keyword>
<accession>A0A557SRG3</accession>
<dbReference type="EMBL" id="VOAH01000018">
    <property type="protein sequence ID" value="TVP39195.1"/>
    <property type="molecule type" value="Genomic_DNA"/>
</dbReference>
<organism evidence="1 2">
    <name type="scientific">Candidatus Nitrosocosmicus arcticus</name>
    <dbReference type="NCBI Taxonomy" id="2035267"/>
    <lineage>
        <taxon>Archaea</taxon>
        <taxon>Nitrososphaerota</taxon>
        <taxon>Nitrososphaeria</taxon>
        <taxon>Nitrososphaerales</taxon>
        <taxon>Nitrososphaeraceae</taxon>
        <taxon>Candidatus Nitrosocosmicus</taxon>
    </lineage>
</organism>
<evidence type="ECO:0000313" key="2">
    <source>
        <dbReference type="Proteomes" id="UP000315289"/>
    </source>
</evidence>
<comment type="caution">
    <text evidence="1">The sequence shown here is derived from an EMBL/GenBank/DDBJ whole genome shotgun (WGS) entry which is preliminary data.</text>
</comment>
<evidence type="ECO:0000313" key="1">
    <source>
        <dbReference type="EMBL" id="TVP39195.1"/>
    </source>
</evidence>
<protein>
    <submittedName>
        <fullName evidence="1">Uncharacterized protein</fullName>
    </submittedName>
</protein>